<dbReference type="Gene3D" id="3.40.50.150">
    <property type="entry name" value="Vaccinia Virus protein VP39"/>
    <property type="match status" value="1"/>
</dbReference>
<accession>A0A2M6XSD3</accession>
<protein>
    <recommendedName>
        <fullName evidence="3">Methyltransferase domain-containing protein</fullName>
    </recommendedName>
</protein>
<evidence type="ECO:0000313" key="2">
    <source>
        <dbReference type="Proteomes" id="UP000230586"/>
    </source>
</evidence>
<sequence length="57" mass="6034">MIPALTQFFGDVKNKDILDIGCGGGQIAKVLTDRGTKLTGIDSSIDMIGIAKKNILK</sequence>
<comment type="caution">
    <text evidence="1">The sequence shown here is derived from an EMBL/GenBank/DDBJ whole genome shotgun (WGS) entry which is preliminary data.</text>
</comment>
<organism evidence="1 2">
    <name type="scientific">Candidatus Kuenenbacteria bacterium CG08_land_8_20_14_0_20_37_23</name>
    <dbReference type="NCBI Taxonomy" id="1974617"/>
    <lineage>
        <taxon>Bacteria</taxon>
        <taxon>Candidatus Kueneniibacteriota</taxon>
    </lineage>
</organism>
<dbReference type="AlphaFoldDB" id="A0A2M6XSD3"/>
<name>A0A2M6XSD3_9BACT</name>
<evidence type="ECO:0008006" key="3">
    <source>
        <dbReference type="Google" id="ProtNLM"/>
    </source>
</evidence>
<reference evidence="2" key="1">
    <citation type="submission" date="2017-09" db="EMBL/GenBank/DDBJ databases">
        <title>Depth-based differentiation of microbial function through sediment-hosted aquifers and enrichment of novel symbionts in the deep terrestrial subsurface.</title>
        <authorList>
            <person name="Probst A.J."/>
            <person name="Ladd B."/>
            <person name="Jarett J.K."/>
            <person name="Geller-Mcgrath D.E."/>
            <person name="Sieber C.M.K."/>
            <person name="Emerson J.B."/>
            <person name="Anantharaman K."/>
            <person name="Thomas B.C."/>
            <person name="Malmstrom R."/>
            <person name="Stieglmeier M."/>
            <person name="Klingl A."/>
            <person name="Woyke T."/>
            <person name="Ryan C.M."/>
            <person name="Banfield J.F."/>
        </authorList>
    </citation>
    <scope>NUCLEOTIDE SEQUENCE [LARGE SCALE GENOMIC DNA]</scope>
</reference>
<evidence type="ECO:0000313" key="1">
    <source>
        <dbReference type="EMBL" id="PIU10546.1"/>
    </source>
</evidence>
<dbReference type="Proteomes" id="UP000230586">
    <property type="component" value="Unassembled WGS sequence"/>
</dbReference>
<gene>
    <name evidence="1" type="ORF">COT27_02580</name>
</gene>
<dbReference type="EMBL" id="PEXX01000044">
    <property type="protein sequence ID" value="PIU10546.1"/>
    <property type="molecule type" value="Genomic_DNA"/>
</dbReference>
<dbReference type="SUPFAM" id="SSF53335">
    <property type="entry name" value="S-adenosyl-L-methionine-dependent methyltransferases"/>
    <property type="match status" value="1"/>
</dbReference>
<dbReference type="Pfam" id="PF13489">
    <property type="entry name" value="Methyltransf_23"/>
    <property type="match status" value="1"/>
</dbReference>
<dbReference type="InterPro" id="IPR029063">
    <property type="entry name" value="SAM-dependent_MTases_sf"/>
</dbReference>
<proteinExistence type="predicted"/>